<evidence type="ECO:0000256" key="1">
    <source>
        <dbReference type="ARBA" id="ARBA00022729"/>
    </source>
</evidence>
<dbReference type="EMBL" id="KQ770367">
    <property type="protein sequence ID" value="OAD52648.1"/>
    <property type="molecule type" value="Genomic_DNA"/>
</dbReference>
<gene>
    <name evidence="5" type="ORF">WN48_00579</name>
</gene>
<keyword evidence="6" id="KW-1185">Reference proteome</keyword>
<reference evidence="5 6" key="1">
    <citation type="submission" date="2015-07" db="EMBL/GenBank/DDBJ databases">
        <title>The genome of Eufriesea mexicana.</title>
        <authorList>
            <person name="Pan H."/>
            <person name="Kapheim K."/>
        </authorList>
    </citation>
    <scope>NUCLEOTIDE SEQUENCE [LARGE SCALE GENOMIC DNA]</scope>
    <source>
        <strain evidence="5">0111107269</strain>
        <tissue evidence="5">Whole body</tissue>
    </source>
</reference>
<dbReference type="Pfam" id="PF16077">
    <property type="entry name" value="Spaetzle"/>
    <property type="match status" value="1"/>
</dbReference>
<dbReference type="InterPro" id="IPR029034">
    <property type="entry name" value="Cystine-knot_cytokine"/>
</dbReference>
<keyword evidence="3" id="KW-0325">Glycoprotein</keyword>
<dbReference type="GO" id="GO:0008083">
    <property type="term" value="F:growth factor activity"/>
    <property type="evidence" value="ECO:0007669"/>
    <property type="project" value="TreeGrafter"/>
</dbReference>
<dbReference type="PANTHER" id="PTHR23199">
    <property type="entry name" value="NEUROTROPHIN 1-RELATED"/>
    <property type="match status" value="1"/>
</dbReference>
<dbReference type="GO" id="GO:0021556">
    <property type="term" value="P:central nervous system formation"/>
    <property type="evidence" value="ECO:0007669"/>
    <property type="project" value="TreeGrafter"/>
</dbReference>
<dbReference type="GO" id="GO:0005121">
    <property type="term" value="F:Toll binding"/>
    <property type="evidence" value="ECO:0007669"/>
    <property type="project" value="TreeGrafter"/>
</dbReference>
<dbReference type="AlphaFoldDB" id="A0A310S821"/>
<feature type="domain" description="Spaetzle" evidence="4">
    <location>
        <begin position="173"/>
        <end position="266"/>
    </location>
</feature>
<dbReference type="InterPro" id="IPR032104">
    <property type="entry name" value="Spaetzle"/>
</dbReference>
<evidence type="ECO:0000313" key="5">
    <source>
        <dbReference type="EMBL" id="OAD52648.1"/>
    </source>
</evidence>
<keyword evidence="2" id="KW-1015">Disulfide bond</keyword>
<dbReference type="GO" id="GO:0045087">
    <property type="term" value="P:innate immune response"/>
    <property type="evidence" value="ECO:0007669"/>
    <property type="project" value="TreeGrafter"/>
</dbReference>
<evidence type="ECO:0000259" key="4">
    <source>
        <dbReference type="Pfam" id="PF16077"/>
    </source>
</evidence>
<evidence type="ECO:0000256" key="3">
    <source>
        <dbReference type="ARBA" id="ARBA00023180"/>
    </source>
</evidence>
<proteinExistence type="predicted"/>
<dbReference type="SUPFAM" id="SSF57501">
    <property type="entry name" value="Cystine-knot cytokines"/>
    <property type="match status" value="1"/>
</dbReference>
<dbReference type="InterPro" id="IPR052444">
    <property type="entry name" value="Spz/Toll_ligand-like"/>
</dbReference>
<dbReference type="Proteomes" id="UP000250275">
    <property type="component" value="Unassembled WGS sequence"/>
</dbReference>
<dbReference type="Gene3D" id="2.10.90.10">
    <property type="entry name" value="Cystine-knot cytokines"/>
    <property type="match status" value="1"/>
</dbReference>
<sequence>MVTVLTAASVTGSTQWSLNAGVDSGVHLVLNSVDSSSRQWYKPPRSTNIDYGNVDYPSLMYDMDDMKAPVPPQTNEKWPFRHEKAMKVTRRAVNNLNKDAIYFPDNEGKQLMLRNGIVPKCNGTTFCENVSEYPTNMINDIIEKNPYLRNYESADAVSILLNIGFRQNTATEVLCLSNEQIVRPQSAENVNNEWLYIFNNSNFTQGILIETCANEGSSCRLVEGFAGGYVTSCRQKYSYRQLVAIGANGSVSHDHFRFPSSCCCHVEFTALSALRLNPTDRLKKTPVVDANAD</sequence>
<organism evidence="5 6">
    <name type="scientific">Eufriesea mexicana</name>
    <dbReference type="NCBI Taxonomy" id="516756"/>
    <lineage>
        <taxon>Eukaryota</taxon>
        <taxon>Metazoa</taxon>
        <taxon>Ecdysozoa</taxon>
        <taxon>Arthropoda</taxon>
        <taxon>Hexapoda</taxon>
        <taxon>Insecta</taxon>
        <taxon>Pterygota</taxon>
        <taxon>Neoptera</taxon>
        <taxon>Endopterygota</taxon>
        <taxon>Hymenoptera</taxon>
        <taxon>Apocrita</taxon>
        <taxon>Aculeata</taxon>
        <taxon>Apoidea</taxon>
        <taxon>Anthophila</taxon>
        <taxon>Apidae</taxon>
        <taxon>Eufriesea</taxon>
    </lineage>
</organism>
<protein>
    <submittedName>
        <fullName evidence="5">Protein spaetzle</fullName>
    </submittedName>
</protein>
<name>A0A310S821_9HYME</name>
<keyword evidence="1" id="KW-0732">Signal</keyword>
<evidence type="ECO:0000313" key="6">
    <source>
        <dbReference type="Proteomes" id="UP000250275"/>
    </source>
</evidence>
<accession>A0A310S821</accession>
<dbReference type="PANTHER" id="PTHR23199:SF12">
    <property type="entry name" value="NEUROTROPHIN 1-RELATED"/>
    <property type="match status" value="1"/>
</dbReference>
<evidence type="ECO:0000256" key="2">
    <source>
        <dbReference type="ARBA" id="ARBA00023157"/>
    </source>
</evidence>
<dbReference type="OrthoDB" id="6359065at2759"/>
<dbReference type="GO" id="GO:0005615">
    <property type="term" value="C:extracellular space"/>
    <property type="evidence" value="ECO:0007669"/>
    <property type="project" value="UniProtKB-ARBA"/>
</dbReference>